<feature type="compositionally biased region" description="Polar residues" evidence="3">
    <location>
        <begin position="1"/>
        <end position="11"/>
    </location>
</feature>
<comment type="similarity">
    <text evidence="1 2">Belongs to the Dps family.</text>
</comment>
<feature type="region of interest" description="Disordered" evidence="3">
    <location>
        <begin position="1"/>
        <end position="25"/>
    </location>
</feature>
<dbReference type="InterPro" id="IPR012347">
    <property type="entry name" value="Ferritin-like"/>
</dbReference>
<organism evidence="5 6">
    <name type="scientific">Glutamicibacter soli</name>
    <dbReference type="NCBI Taxonomy" id="453836"/>
    <lineage>
        <taxon>Bacteria</taxon>
        <taxon>Bacillati</taxon>
        <taxon>Actinomycetota</taxon>
        <taxon>Actinomycetes</taxon>
        <taxon>Micrococcales</taxon>
        <taxon>Micrococcaceae</taxon>
        <taxon>Glutamicibacter</taxon>
    </lineage>
</organism>
<dbReference type="Gene3D" id="1.20.1260.10">
    <property type="match status" value="1"/>
</dbReference>
<sequence length="179" mass="20015">MTLSLQRRSCMSSKKSTPASKTSLENAEHGFVATEVLRDSLQLVLVNMLDLQLVGKQIHWNVVGPNFRDLHLNIDEVVAIARRGSDEIAERMRALHATPDGLASTIAKYTRIEQPVNTEVLTTDGVDIMVKAVQATVDVMREVHDPVDEDDPTTADILHQYIAELEQQAWFLSAETRRP</sequence>
<gene>
    <name evidence="5" type="ORF">GT020_03130</name>
</gene>
<dbReference type="PANTHER" id="PTHR42932">
    <property type="entry name" value="GENERAL STRESS PROTEIN 20U"/>
    <property type="match status" value="1"/>
</dbReference>
<name>A0A6L9FZN9_9MICC</name>
<dbReference type="PRINTS" id="PR01346">
    <property type="entry name" value="HELNAPAPROT"/>
</dbReference>
<reference evidence="5 6" key="1">
    <citation type="submission" date="2020-01" db="EMBL/GenBank/DDBJ databases">
        <title>Glutamicibacter soli M275.</title>
        <authorList>
            <person name="Meng X."/>
        </authorList>
    </citation>
    <scope>NUCLEOTIDE SEQUENCE [LARGE SCALE GENOMIC DNA]</scope>
    <source>
        <strain evidence="5 6">M275</strain>
    </source>
</reference>
<protein>
    <submittedName>
        <fullName evidence="5">DNA starvation/stationary phase protection protein</fullName>
    </submittedName>
</protein>
<dbReference type="GO" id="GO:0008199">
    <property type="term" value="F:ferric iron binding"/>
    <property type="evidence" value="ECO:0007669"/>
    <property type="project" value="InterPro"/>
</dbReference>
<dbReference type="SUPFAM" id="SSF47240">
    <property type="entry name" value="Ferritin-like"/>
    <property type="match status" value="1"/>
</dbReference>
<dbReference type="EMBL" id="WYDN01000002">
    <property type="protein sequence ID" value="NAZ15062.1"/>
    <property type="molecule type" value="Genomic_DNA"/>
</dbReference>
<dbReference type="InterPro" id="IPR023188">
    <property type="entry name" value="DPS_DNA-bd_CS"/>
</dbReference>
<dbReference type="PROSITE" id="PS00818">
    <property type="entry name" value="DPS_1"/>
    <property type="match status" value="1"/>
</dbReference>
<feature type="compositionally biased region" description="Low complexity" evidence="3">
    <location>
        <begin position="12"/>
        <end position="23"/>
    </location>
</feature>
<dbReference type="AlphaFoldDB" id="A0A6L9FZN9"/>
<comment type="caution">
    <text evidence="5">The sequence shown here is derived from an EMBL/GenBank/DDBJ whole genome shotgun (WGS) entry which is preliminary data.</text>
</comment>
<dbReference type="InterPro" id="IPR009078">
    <property type="entry name" value="Ferritin-like_SF"/>
</dbReference>
<evidence type="ECO:0000256" key="2">
    <source>
        <dbReference type="RuleBase" id="RU003875"/>
    </source>
</evidence>
<evidence type="ECO:0000256" key="3">
    <source>
        <dbReference type="SAM" id="MobiDB-lite"/>
    </source>
</evidence>
<accession>A0A6L9FZN9</accession>
<dbReference type="Pfam" id="PF00210">
    <property type="entry name" value="Ferritin"/>
    <property type="match status" value="1"/>
</dbReference>
<evidence type="ECO:0000259" key="4">
    <source>
        <dbReference type="Pfam" id="PF00210"/>
    </source>
</evidence>
<feature type="domain" description="Ferritin/DPS" evidence="4">
    <location>
        <begin position="41"/>
        <end position="174"/>
    </location>
</feature>
<evidence type="ECO:0000313" key="5">
    <source>
        <dbReference type="EMBL" id="NAZ15062.1"/>
    </source>
</evidence>
<evidence type="ECO:0000256" key="1">
    <source>
        <dbReference type="ARBA" id="ARBA00009497"/>
    </source>
</evidence>
<dbReference type="InterPro" id="IPR002177">
    <property type="entry name" value="DPS_DNA-bd"/>
</dbReference>
<dbReference type="PANTHER" id="PTHR42932:SF2">
    <property type="entry name" value="DNA PROTECTION DURING STARVATION PROTEIN 1"/>
    <property type="match status" value="1"/>
</dbReference>
<evidence type="ECO:0000313" key="6">
    <source>
        <dbReference type="Proteomes" id="UP000477543"/>
    </source>
</evidence>
<dbReference type="GO" id="GO:0016722">
    <property type="term" value="F:oxidoreductase activity, acting on metal ions"/>
    <property type="evidence" value="ECO:0007669"/>
    <property type="project" value="InterPro"/>
</dbReference>
<dbReference type="Proteomes" id="UP000477543">
    <property type="component" value="Unassembled WGS sequence"/>
</dbReference>
<dbReference type="CDD" id="cd01043">
    <property type="entry name" value="DPS"/>
    <property type="match status" value="1"/>
</dbReference>
<proteinExistence type="inferred from homology"/>
<dbReference type="InterPro" id="IPR008331">
    <property type="entry name" value="Ferritin_DPS_dom"/>
</dbReference>